<dbReference type="Gene3D" id="3.10.450.40">
    <property type="match status" value="1"/>
</dbReference>
<evidence type="ECO:0000313" key="3">
    <source>
        <dbReference type="Proteomes" id="UP000184016"/>
    </source>
</evidence>
<keyword evidence="3" id="KW-1185">Reference proteome</keyword>
<dbReference type="EMBL" id="FRAF01000022">
    <property type="protein sequence ID" value="SHK78036.1"/>
    <property type="molecule type" value="Genomic_DNA"/>
</dbReference>
<gene>
    <name evidence="2" type="ORF">SAMN05443507_12248</name>
</gene>
<dbReference type="RefSeq" id="WP_238413525.1">
    <property type="nucleotide sequence ID" value="NZ_FRAF01000022.1"/>
</dbReference>
<reference evidence="3" key="1">
    <citation type="submission" date="2016-11" db="EMBL/GenBank/DDBJ databases">
        <authorList>
            <person name="Varghese N."/>
            <person name="Submissions S."/>
        </authorList>
    </citation>
    <scope>NUCLEOTIDE SEQUENCE [LARGE SCALE GENOMIC DNA]</scope>
    <source>
        <strain evidence="3">USBA-503</strain>
    </source>
</reference>
<sequence>MKKWLMATSMTAMLTFAPMSTVLAQSACQHNSCKQHIHQTLYPINAAMQPADAPEPGRRFEIQSSVQVPRDALRQAFEASQKAYTEKLQKFAKISAAQAQKVVISEHPGMKVAELQLRNIRTSLVYMAIIEDDEDKYLVVVDAGNGKILMDKPLPTHHTKVFAGSGE</sequence>
<evidence type="ECO:0000313" key="2">
    <source>
        <dbReference type="EMBL" id="SHK78036.1"/>
    </source>
</evidence>
<evidence type="ECO:0008006" key="4">
    <source>
        <dbReference type="Google" id="ProtNLM"/>
    </source>
</evidence>
<proteinExistence type="predicted"/>
<organism evidence="2 3">
    <name type="scientific">Alicyclobacillus tolerans</name>
    <dbReference type="NCBI Taxonomy" id="90970"/>
    <lineage>
        <taxon>Bacteria</taxon>
        <taxon>Bacillati</taxon>
        <taxon>Bacillota</taxon>
        <taxon>Bacilli</taxon>
        <taxon>Bacillales</taxon>
        <taxon>Alicyclobacillaceae</taxon>
        <taxon>Alicyclobacillus</taxon>
    </lineage>
</organism>
<feature type="signal peptide" evidence="1">
    <location>
        <begin position="1"/>
        <end position="24"/>
    </location>
</feature>
<feature type="chain" id="PRO_5012048247" description="Peptidase propeptide and YPEB domain-containing protein" evidence="1">
    <location>
        <begin position="25"/>
        <end position="167"/>
    </location>
</feature>
<accession>A0A1M6V9Q3</accession>
<dbReference type="AlphaFoldDB" id="A0A1M6V9Q3"/>
<evidence type="ECO:0000256" key="1">
    <source>
        <dbReference type="SAM" id="SignalP"/>
    </source>
</evidence>
<name>A0A1M6V9Q3_9BACL</name>
<keyword evidence="1" id="KW-0732">Signal</keyword>
<dbReference type="Proteomes" id="UP000184016">
    <property type="component" value="Unassembled WGS sequence"/>
</dbReference>
<protein>
    <recommendedName>
        <fullName evidence="4">Peptidase propeptide and YPEB domain-containing protein</fullName>
    </recommendedName>
</protein>